<evidence type="ECO:0000259" key="10">
    <source>
        <dbReference type="PROSITE" id="PS51293"/>
    </source>
</evidence>
<evidence type="ECO:0000256" key="7">
    <source>
        <dbReference type="ARBA" id="ARBA00023163"/>
    </source>
</evidence>
<dbReference type="PANTHER" id="PTHR16089">
    <property type="entry name" value="REST COREPRESSOR COREST PROTEIN-RELATED"/>
    <property type="match status" value="1"/>
</dbReference>
<keyword evidence="12" id="KW-1185">Reference proteome</keyword>
<evidence type="ECO:0000313" key="12">
    <source>
        <dbReference type="Proteomes" id="UP000594260"/>
    </source>
</evidence>
<dbReference type="FunFam" id="1.10.10.60:FF:000012">
    <property type="entry name" value="Metastasis-associated 1 family, member 3"/>
    <property type="match status" value="1"/>
</dbReference>
<dbReference type="GO" id="GO:0005667">
    <property type="term" value="C:transcription regulator complex"/>
    <property type="evidence" value="ECO:0007669"/>
    <property type="project" value="TreeGrafter"/>
</dbReference>
<dbReference type="InterPro" id="IPR017884">
    <property type="entry name" value="SANT_dom"/>
</dbReference>
<dbReference type="AlphaFoldDB" id="A0A7M7J5H3"/>
<name>A0A7M7J5H3_VARDE</name>
<dbReference type="SUPFAM" id="SSF46689">
    <property type="entry name" value="Homeodomain-like"/>
    <property type="match status" value="2"/>
</dbReference>
<dbReference type="Proteomes" id="UP000594260">
    <property type="component" value="Unplaced"/>
</dbReference>
<dbReference type="GO" id="GO:0003677">
    <property type="term" value="F:DNA binding"/>
    <property type="evidence" value="ECO:0007669"/>
    <property type="project" value="UniProtKB-KW"/>
</dbReference>
<feature type="domain" description="SANT" evidence="10">
    <location>
        <begin position="71"/>
        <end position="118"/>
    </location>
</feature>
<reference evidence="11" key="1">
    <citation type="submission" date="2021-01" db="UniProtKB">
        <authorList>
            <consortium name="EnsemblMetazoa"/>
        </authorList>
    </citation>
    <scope>IDENTIFICATION</scope>
</reference>
<dbReference type="OrthoDB" id="10064338at2759"/>
<keyword evidence="2" id="KW-0479">Metal-binding</keyword>
<keyword evidence="4" id="KW-0862">Zinc</keyword>
<dbReference type="Pfam" id="PF01448">
    <property type="entry name" value="ELM2"/>
    <property type="match status" value="1"/>
</dbReference>
<evidence type="ECO:0000256" key="1">
    <source>
        <dbReference type="ARBA" id="ARBA00004123"/>
    </source>
</evidence>
<dbReference type="InterPro" id="IPR051066">
    <property type="entry name" value="Trans_reg/Corepressor"/>
</dbReference>
<accession>A0A7M7J5H3</accession>
<dbReference type="Pfam" id="PF00249">
    <property type="entry name" value="Myb_DNA-binding"/>
    <property type="match status" value="1"/>
</dbReference>
<evidence type="ECO:0000256" key="3">
    <source>
        <dbReference type="ARBA" id="ARBA00022771"/>
    </source>
</evidence>
<feature type="compositionally biased region" description="Basic residues" evidence="9">
    <location>
        <begin position="136"/>
        <end position="145"/>
    </location>
</feature>
<evidence type="ECO:0000256" key="6">
    <source>
        <dbReference type="ARBA" id="ARBA00023125"/>
    </source>
</evidence>
<evidence type="ECO:0000313" key="11">
    <source>
        <dbReference type="EnsemblMetazoa" id="XP_022646750"/>
    </source>
</evidence>
<keyword evidence="3" id="KW-0863">Zinc-finger</keyword>
<evidence type="ECO:0000256" key="8">
    <source>
        <dbReference type="ARBA" id="ARBA00023242"/>
    </source>
</evidence>
<keyword evidence="6" id="KW-0238">DNA-binding</keyword>
<dbReference type="GO" id="GO:0008270">
    <property type="term" value="F:zinc ion binding"/>
    <property type="evidence" value="ECO:0007669"/>
    <property type="project" value="UniProtKB-KW"/>
</dbReference>
<dbReference type="CDD" id="cd00167">
    <property type="entry name" value="SANT"/>
    <property type="match status" value="1"/>
</dbReference>
<dbReference type="GO" id="GO:0003714">
    <property type="term" value="F:transcription corepressor activity"/>
    <property type="evidence" value="ECO:0007669"/>
    <property type="project" value="TreeGrafter"/>
</dbReference>
<comment type="subcellular location">
    <subcellularLocation>
        <location evidence="1">Nucleus</location>
    </subcellularLocation>
</comment>
<dbReference type="KEGG" id="vde:111244210"/>
<proteinExistence type="predicted"/>
<dbReference type="Gene3D" id="1.10.10.60">
    <property type="entry name" value="Homeodomain-like"/>
    <property type="match status" value="1"/>
</dbReference>
<keyword evidence="5" id="KW-0805">Transcription regulation</keyword>
<dbReference type="PROSITE" id="PS51293">
    <property type="entry name" value="SANT"/>
    <property type="match status" value="2"/>
</dbReference>
<organism evidence="11 12">
    <name type="scientific">Varroa destructor</name>
    <name type="common">Honeybee mite</name>
    <dbReference type="NCBI Taxonomy" id="109461"/>
    <lineage>
        <taxon>Eukaryota</taxon>
        <taxon>Metazoa</taxon>
        <taxon>Ecdysozoa</taxon>
        <taxon>Arthropoda</taxon>
        <taxon>Chelicerata</taxon>
        <taxon>Arachnida</taxon>
        <taxon>Acari</taxon>
        <taxon>Parasitiformes</taxon>
        <taxon>Mesostigmata</taxon>
        <taxon>Gamasina</taxon>
        <taxon>Dermanyssoidea</taxon>
        <taxon>Varroidae</taxon>
        <taxon>Varroa</taxon>
    </lineage>
</organism>
<sequence>MTRPSRRARAEGDVKTSGVRVGPEFQAEIPALVPYTNGSEIHKADLLFEPDYSSDDFKPEVKKFLGNPHVRWTNDEKVLFKKCFSKHKKKFHRYKDLLPNKSIVQLLDFYYSTKIRETPDPPLSQDPDYNPVGRGSPKKNGRSIKSRPIITRVGRILFSRRIDPPQSGDRFRFTLNELEQVIENDTVSKQLAELQETSARLSEELVHNRVDSKDHKQVEMYRRLCNSSLAANKCATGTPWTDSELILAVHSIRVYGKDFKAVARLIGNKTEAQVRLFFTNYRERYNLELMVRQFEEDRRNGLISREGFALLPSQSPDSISPTGSPVKKIIRSPLKKPSILSRRKV</sequence>
<evidence type="ECO:0000256" key="5">
    <source>
        <dbReference type="ARBA" id="ARBA00023015"/>
    </source>
</evidence>
<dbReference type="GO" id="GO:0006357">
    <property type="term" value="P:regulation of transcription by RNA polymerase II"/>
    <property type="evidence" value="ECO:0007669"/>
    <property type="project" value="TreeGrafter"/>
</dbReference>
<protein>
    <recommendedName>
        <fullName evidence="10">SANT domain-containing protein</fullName>
    </recommendedName>
</protein>
<keyword evidence="8" id="KW-0539">Nucleus</keyword>
<dbReference type="PANTHER" id="PTHR16089:SF28">
    <property type="entry name" value="REST COREPRESSOR"/>
    <property type="match status" value="1"/>
</dbReference>
<evidence type="ECO:0000256" key="4">
    <source>
        <dbReference type="ARBA" id="ARBA00022833"/>
    </source>
</evidence>
<dbReference type="InterPro" id="IPR009057">
    <property type="entry name" value="Homeodomain-like_sf"/>
</dbReference>
<dbReference type="SMART" id="SM00717">
    <property type="entry name" value="SANT"/>
    <property type="match status" value="2"/>
</dbReference>
<feature type="region of interest" description="Disordered" evidence="9">
    <location>
        <begin position="118"/>
        <end position="145"/>
    </location>
</feature>
<dbReference type="RefSeq" id="XP_022646750.1">
    <property type="nucleotide sequence ID" value="XM_022791015.1"/>
</dbReference>
<dbReference type="InterPro" id="IPR001005">
    <property type="entry name" value="SANT/Myb"/>
</dbReference>
<dbReference type="EnsemblMetazoa" id="XM_022791015">
    <property type="protein sequence ID" value="XP_022646750"/>
    <property type="gene ID" value="LOC111244210"/>
</dbReference>
<dbReference type="Gene3D" id="1.20.58.1880">
    <property type="match status" value="1"/>
</dbReference>
<dbReference type="InterPro" id="IPR000949">
    <property type="entry name" value="ELM2_dom"/>
</dbReference>
<dbReference type="GO" id="GO:0000118">
    <property type="term" value="C:histone deacetylase complex"/>
    <property type="evidence" value="ECO:0007669"/>
    <property type="project" value="TreeGrafter"/>
</dbReference>
<feature type="domain" description="SANT" evidence="10">
    <location>
        <begin position="235"/>
        <end position="286"/>
    </location>
</feature>
<evidence type="ECO:0000256" key="9">
    <source>
        <dbReference type="SAM" id="MobiDB-lite"/>
    </source>
</evidence>
<evidence type="ECO:0000256" key="2">
    <source>
        <dbReference type="ARBA" id="ARBA00022723"/>
    </source>
</evidence>
<dbReference type="GeneID" id="111244210"/>
<keyword evidence="7" id="KW-0804">Transcription</keyword>
<dbReference type="InParanoid" id="A0A7M7J5H3"/>